<gene>
    <name evidence="1" type="ORF">BJY16_006883</name>
</gene>
<dbReference type="EMBL" id="JACHNB010000001">
    <property type="protein sequence ID" value="MBB4743424.1"/>
    <property type="molecule type" value="Genomic_DNA"/>
</dbReference>
<evidence type="ECO:0000313" key="1">
    <source>
        <dbReference type="EMBL" id="MBB4743424.1"/>
    </source>
</evidence>
<sequence>MAGPTRELVEHYVRFFEELDDIPWVVGESLFWTVVRPAGVDAVLSLIGGDPGALESCRPDEVAWEDDRVFVEQRGDAVLLVGPSDVGLEELDRLRRLSRDGTVDQVFWAINNYNLLRHLAGGELVTELNTLWPAERSGADPDALNEHLGALHELDAQGDERGADLDWPTAMATMESITGFRIDVDWFRRPHSWARIKV</sequence>
<name>A0A7W7H3R3_9ACTN</name>
<reference evidence="1 2" key="1">
    <citation type="submission" date="2020-08" db="EMBL/GenBank/DDBJ databases">
        <title>Sequencing the genomes of 1000 actinobacteria strains.</title>
        <authorList>
            <person name="Klenk H.-P."/>
        </authorList>
    </citation>
    <scope>NUCLEOTIDE SEQUENCE [LARGE SCALE GENOMIC DNA]</scope>
    <source>
        <strain evidence="1 2">DSM 45809</strain>
    </source>
</reference>
<comment type="caution">
    <text evidence="1">The sequence shown here is derived from an EMBL/GenBank/DDBJ whole genome shotgun (WGS) entry which is preliminary data.</text>
</comment>
<protein>
    <submittedName>
        <fullName evidence="1">Uncharacterized protein</fullName>
    </submittedName>
</protein>
<dbReference type="RefSeq" id="WP_185043699.1">
    <property type="nucleotide sequence ID" value="NZ_BAABFG010000005.1"/>
</dbReference>
<keyword evidence="2" id="KW-1185">Reference proteome</keyword>
<dbReference type="Pfam" id="PF20062">
    <property type="entry name" value="DUF6461"/>
    <property type="match status" value="1"/>
</dbReference>
<proteinExistence type="predicted"/>
<dbReference type="Proteomes" id="UP000546162">
    <property type="component" value="Unassembled WGS sequence"/>
</dbReference>
<organism evidence="1 2">
    <name type="scientific">Actinoplanes octamycinicus</name>
    <dbReference type="NCBI Taxonomy" id="135948"/>
    <lineage>
        <taxon>Bacteria</taxon>
        <taxon>Bacillati</taxon>
        <taxon>Actinomycetota</taxon>
        <taxon>Actinomycetes</taxon>
        <taxon>Micromonosporales</taxon>
        <taxon>Micromonosporaceae</taxon>
        <taxon>Actinoplanes</taxon>
    </lineage>
</organism>
<dbReference type="InterPro" id="IPR045592">
    <property type="entry name" value="DUF6461"/>
</dbReference>
<evidence type="ECO:0000313" key="2">
    <source>
        <dbReference type="Proteomes" id="UP000546162"/>
    </source>
</evidence>
<dbReference type="AlphaFoldDB" id="A0A7W7H3R3"/>
<accession>A0A7W7H3R3</accession>